<organism evidence="5 6">
    <name type="scientific">Leucobacter edaphi</name>
    <dbReference type="NCBI Taxonomy" id="2796472"/>
    <lineage>
        <taxon>Bacteria</taxon>
        <taxon>Bacillati</taxon>
        <taxon>Actinomycetota</taxon>
        <taxon>Actinomycetes</taxon>
        <taxon>Micrococcales</taxon>
        <taxon>Microbacteriaceae</taxon>
        <taxon>Leucobacter</taxon>
    </lineage>
</organism>
<keyword evidence="2 5" id="KW-0489">Methyltransferase</keyword>
<dbReference type="Proteomes" id="UP000618733">
    <property type="component" value="Unassembled WGS sequence"/>
</dbReference>
<evidence type="ECO:0000259" key="4">
    <source>
        <dbReference type="SMART" id="SM00967"/>
    </source>
</evidence>
<feature type="domain" description="RNA 2-O ribose methyltransferase substrate binding" evidence="4">
    <location>
        <begin position="29"/>
        <end position="104"/>
    </location>
</feature>
<dbReference type="Gene3D" id="3.30.1330.30">
    <property type="match status" value="1"/>
</dbReference>
<dbReference type="RefSeq" id="WP_200131118.1">
    <property type="nucleotide sequence ID" value="NZ_JAEHOI010000002.1"/>
</dbReference>
<comment type="caution">
    <text evidence="5">The sequence shown here is derived from an EMBL/GenBank/DDBJ whole genome shotgun (WGS) entry which is preliminary data.</text>
</comment>
<dbReference type="PANTHER" id="PTHR43191">
    <property type="entry name" value="RRNA METHYLTRANSFERASE 3"/>
    <property type="match status" value="1"/>
</dbReference>
<dbReference type="PANTHER" id="PTHR43191:SF2">
    <property type="entry name" value="RRNA METHYLTRANSFERASE 3, MITOCHONDRIAL"/>
    <property type="match status" value="1"/>
</dbReference>
<accession>A0A934QCU6</accession>
<evidence type="ECO:0000313" key="5">
    <source>
        <dbReference type="EMBL" id="MBK0420912.1"/>
    </source>
</evidence>
<dbReference type="Pfam" id="PF22435">
    <property type="entry name" value="MRM3-like_sub_bind"/>
    <property type="match status" value="1"/>
</dbReference>
<dbReference type="GO" id="GO:0032259">
    <property type="term" value="P:methylation"/>
    <property type="evidence" value="ECO:0007669"/>
    <property type="project" value="UniProtKB-KW"/>
</dbReference>
<dbReference type="GO" id="GO:0006396">
    <property type="term" value="P:RNA processing"/>
    <property type="evidence" value="ECO:0007669"/>
    <property type="project" value="InterPro"/>
</dbReference>
<dbReference type="InterPro" id="IPR001537">
    <property type="entry name" value="SpoU_MeTrfase"/>
</dbReference>
<dbReference type="SUPFAM" id="SSF75217">
    <property type="entry name" value="alpha/beta knot"/>
    <property type="match status" value="1"/>
</dbReference>
<comment type="similarity">
    <text evidence="1">Belongs to the class IV-like SAM-binding methyltransferase superfamily. RNA methyltransferase TrmH family.</text>
</comment>
<gene>
    <name evidence="5" type="ORF">JD292_02300</name>
</gene>
<keyword evidence="6" id="KW-1185">Reference proteome</keyword>
<dbReference type="SMART" id="SM00967">
    <property type="entry name" value="SpoU_sub_bind"/>
    <property type="match status" value="1"/>
</dbReference>
<dbReference type="InterPro" id="IPR013123">
    <property type="entry name" value="SpoU_subst-bd"/>
</dbReference>
<proteinExistence type="inferred from homology"/>
<dbReference type="Pfam" id="PF00588">
    <property type="entry name" value="SpoU_methylase"/>
    <property type="match status" value="1"/>
</dbReference>
<dbReference type="Gene3D" id="3.40.1280.10">
    <property type="match status" value="1"/>
</dbReference>
<evidence type="ECO:0000256" key="3">
    <source>
        <dbReference type="ARBA" id="ARBA00022679"/>
    </source>
</evidence>
<reference evidence="5" key="1">
    <citation type="submission" date="2020-12" db="EMBL/GenBank/DDBJ databases">
        <title>Leucobacter sp. CAS2, isolated from Chromium sludge.</title>
        <authorList>
            <person name="Xu Z."/>
        </authorList>
    </citation>
    <scope>NUCLEOTIDE SEQUENCE</scope>
    <source>
        <strain evidence="5">CSA2</strain>
    </source>
</reference>
<sequence length="265" mass="27848">MIENVKSGRVRRAAALARKKERVAQGRFLVEGPQAVRELLAHRPELAETVYATTGTEAWQHEIDQLASDGGVELERVTPEVLAAMCDTVTPQGVVAVARTWDAELAEALAGARLVVVMHEVRDPGNAGAVLRAADAAGADAVVFAGESIDPFHPKVVRSTTGSLFHLPVFVARGLVGVVDAAKAAGLTTIAADVRGDDLLAARAAGVLAGRVAWVFGNEARGLTEGERALVDRSLRLPIYGAAESLNLATAASVLIYETAFAQRD</sequence>
<dbReference type="InterPro" id="IPR051259">
    <property type="entry name" value="rRNA_Methyltransferase"/>
</dbReference>
<protein>
    <submittedName>
        <fullName evidence="5">RNA methyltransferase</fullName>
    </submittedName>
</protein>
<evidence type="ECO:0000256" key="2">
    <source>
        <dbReference type="ARBA" id="ARBA00022603"/>
    </source>
</evidence>
<evidence type="ECO:0000256" key="1">
    <source>
        <dbReference type="ARBA" id="ARBA00007228"/>
    </source>
</evidence>
<dbReference type="InterPro" id="IPR029064">
    <property type="entry name" value="Ribosomal_eL30-like_sf"/>
</dbReference>
<keyword evidence="3" id="KW-0808">Transferase</keyword>
<dbReference type="InterPro" id="IPR029026">
    <property type="entry name" value="tRNA_m1G_MTases_N"/>
</dbReference>
<dbReference type="GO" id="GO:0003723">
    <property type="term" value="F:RNA binding"/>
    <property type="evidence" value="ECO:0007669"/>
    <property type="project" value="InterPro"/>
</dbReference>
<dbReference type="SUPFAM" id="SSF55315">
    <property type="entry name" value="L30e-like"/>
    <property type="match status" value="1"/>
</dbReference>
<name>A0A934QCU6_9MICO</name>
<evidence type="ECO:0000313" key="6">
    <source>
        <dbReference type="Proteomes" id="UP000618733"/>
    </source>
</evidence>
<dbReference type="InterPro" id="IPR029028">
    <property type="entry name" value="Alpha/beta_knot_MTases"/>
</dbReference>
<dbReference type="GO" id="GO:0008173">
    <property type="term" value="F:RNA methyltransferase activity"/>
    <property type="evidence" value="ECO:0007669"/>
    <property type="project" value="InterPro"/>
</dbReference>
<dbReference type="CDD" id="cd18095">
    <property type="entry name" value="SpoU-like_rRNA-MTase"/>
    <property type="match status" value="1"/>
</dbReference>
<dbReference type="GO" id="GO:0005737">
    <property type="term" value="C:cytoplasm"/>
    <property type="evidence" value="ECO:0007669"/>
    <property type="project" value="UniProtKB-ARBA"/>
</dbReference>
<dbReference type="EMBL" id="JAEHOI010000002">
    <property type="protein sequence ID" value="MBK0420912.1"/>
    <property type="molecule type" value="Genomic_DNA"/>
</dbReference>
<dbReference type="AlphaFoldDB" id="A0A934QCU6"/>
<dbReference type="InterPro" id="IPR053888">
    <property type="entry name" value="MRM3-like_sub_bind"/>
</dbReference>